<sequence>MIHSPPPPVQAPNPVADLPLLPGSDALILGVYHWTVAHSVSLQGVVRQLAAADGKARYRLLPGLGARFEFTVSAADGEYQVNIEVPILAWTRCHDALEPWIASSLFLALEVISKEKYRGNPNPHQYVFLPSSIRASFDFQSQVRRELQAIDPLRLKDLPDGARLYNLGFPPTSALQEGSSRRPLPSGLRPPPEPKPDLDPSSSLPAPDPRHPPLP</sequence>
<dbReference type="EMBL" id="BSDD01000002">
    <property type="protein sequence ID" value="GLH69908.1"/>
    <property type="molecule type" value="Genomic_DNA"/>
</dbReference>
<comment type="caution">
    <text evidence="2">The sequence shown here is derived from an EMBL/GenBank/DDBJ whole genome shotgun (WGS) entry which is preliminary data.</text>
</comment>
<evidence type="ECO:0000256" key="1">
    <source>
        <dbReference type="SAM" id="MobiDB-lite"/>
    </source>
</evidence>
<keyword evidence="3" id="KW-1185">Reference proteome</keyword>
<protein>
    <submittedName>
        <fullName evidence="2">Uncharacterized protein</fullName>
    </submittedName>
</protein>
<evidence type="ECO:0000313" key="2">
    <source>
        <dbReference type="EMBL" id="GLH69908.1"/>
    </source>
</evidence>
<feature type="region of interest" description="Disordered" evidence="1">
    <location>
        <begin position="169"/>
        <end position="215"/>
    </location>
</feature>
<name>A0ABQ5Q5D6_9BACT</name>
<reference evidence="2 3" key="1">
    <citation type="journal article" date="2023" name="Antonie Van Leeuwenhoek">
        <title>Mesoterricola silvestris gen. nov., sp. nov., Mesoterricola sediminis sp. nov., Geothrix oryzae sp. nov., Geothrix edaphica sp. nov., Geothrix rubra sp. nov., and Geothrix limicola sp. nov., six novel members of Acidobacteriota isolated from soils.</title>
        <authorList>
            <person name="Itoh H."/>
            <person name="Sugisawa Y."/>
            <person name="Mise K."/>
            <person name="Xu Z."/>
            <person name="Kuniyasu M."/>
            <person name="Ushijima N."/>
            <person name="Kawano K."/>
            <person name="Kobayashi E."/>
            <person name="Shiratori Y."/>
            <person name="Masuda Y."/>
            <person name="Senoo K."/>
        </authorList>
    </citation>
    <scope>NUCLEOTIDE SEQUENCE [LARGE SCALE GENOMIC DNA]</scope>
    <source>
        <strain evidence="2 3">Red803</strain>
    </source>
</reference>
<gene>
    <name evidence="2" type="ORF">GETHPA_14410</name>
</gene>
<proteinExistence type="predicted"/>
<evidence type="ECO:0000313" key="3">
    <source>
        <dbReference type="Proteomes" id="UP001165089"/>
    </source>
</evidence>
<accession>A0ABQ5Q5D6</accession>
<dbReference type="Proteomes" id="UP001165089">
    <property type="component" value="Unassembled WGS sequence"/>
</dbReference>
<organism evidence="2 3">
    <name type="scientific">Geothrix rubra</name>
    <dbReference type="NCBI Taxonomy" id="2927977"/>
    <lineage>
        <taxon>Bacteria</taxon>
        <taxon>Pseudomonadati</taxon>
        <taxon>Acidobacteriota</taxon>
        <taxon>Holophagae</taxon>
        <taxon>Holophagales</taxon>
        <taxon>Holophagaceae</taxon>
        <taxon>Geothrix</taxon>
    </lineage>
</organism>